<evidence type="ECO:0000313" key="4">
    <source>
        <dbReference type="EMBL" id="MFD1418302.1"/>
    </source>
</evidence>
<keyword evidence="2 4" id="KW-0560">Oxidoreductase</keyword>
<evidence type="ECO:0000259" key="3">
    <source>
        <dbReference type="Pfam" id="PF02525"/>
    </source>
</evidence>
<dbReference type="Proteomes" id="UP001597251">
    <property type="component" value="Unassembled WGS sequence"/>
</dbReference>
<dbReference type="InterPro" id="IPR029039">
    <property type="entry name" value="Flavoprotein-like_sf"/>
</dbReference>
<dbReference type="SUPFAM" id="SSF52218">
    <property type="entry name" value="Flavoproteins"/>
    <property type="match status" value="1"/>
</dbReference>
<proteinExistence type="inferred from homology"/>
<gene>
    <name evidence="4" type="ORF">ACFQ42_06090</name>
</gene>
<feature type="domain" description="Flavodoxin-like fold" evidence="3">
    <location>
        <begin position="3"/>
        <end position="169"/>
    </location>
</feature>
<dbReference type="PANTHER" id="PTHR10204">
    <property type="entry name" value="NAD P H OXIDOREDUCTASE-RELATED"/>
    <property type="match status" value="1"/>
</dbReference>
<dbReference type="EC" id="1.-.-.-" evidence="4"/>
<evidence type="ECO:0000313" key="5">
    <source>
        <dbReference type="Proteomes" id="UP001597251"/>
    </source>
</evidence>
<protein>
    <submittedName>
        <fullName evidence="4">NAD(P)H-dependent oxidoreductase</fullName>
        <ecNumber evidence="4">1.-.-.-</ecNumber>
        <ecNumber evidence="4">1.6.99.-</ecNumber>
    </submittedName>
</protein>
<evidence type="ECO:0000256" key="2">
    <source>
        <dbReference type="ARBA" id="ARBA00023002"/>
    </source>
</evidence>
<sequence length="192" mass="22917">MNNYLIIYCHPCKKSFNHAELLLIEQYLRNNKVKYDLIDLYADEFDPVYSKQEFNVLESDPLVQNYQQKIENADNLIFIFPIWWNDLPAMLKGFIDKVMGSKRLVENAYNSDNLDFINSAYIYTTSSMSTWRVRHSSAVNKVFVKLTLKQLGIRRCHWHNLDKIDSRIQDSKEKYLMKFDNFMKLPKKKVIK</sequence>
<dbReference type="EC" id="1.6.99.-" evidence="4"/>
<comment type="similarity">
    <text evidence="1">Belongs to the NAD(P)H dehydrogenase (quinone) family.</text>
</comment>
<dbReference type="InterPro" id="IPR003680">
    <property type="entry name" value="Flavodoxin_fold"/>
</dbReference>
<organism evidence="4 5">
    <name type="scientific">Companilactobacillus keshanensis</name>
    <dbReference type="NCBI Taxonomy" id="2486003"/>
    <lineage>
        <taxon>Bacteria</taxon>
        <taxon>Bacillati</taxon>
        <taxon>Bacillota</taxon>
        <taxon>Bacilli</taxon>
        <taxon>Lactobacillales</taxon>
        <taxon>Lactobacillaceae</taxon>
        <taxon>Companilactobacillus</taxon>
    </lineage>
</organism>
<dbReference type="PANTHER" id="PTHR10204:SF34">
    <property type="entry name" value="NAD(P)H DEHYDROGENASE [QUINONE] 1 ISOFORM 1"/>
    <property type="match status" value="1"/>
</dbReference>
<dbReference type="GO" id="GO:0016491">
    <property type="term" value="F:oxidoreductase activity"/>
    <property type="evidence" value="ECO:0007669"/>
    <property type="project" value="UniProtKB-KW"/>
</dbReference>
<comment type="caution">
    <text evidence="4">The sequence shown here is derived from an EMBL/GenBank/DDBJ whole genome shotgun (WGS) entry which is preliminary data.</text>
</comment>
<dbReference type="Gene3D" id="3.40.50.360">
    <property type="match status" value="1"/>
</dbReference>
<evidence type="ECO:0000256" key="1">
    <source>
        <dbReference type="ARBA" id="ARBA00006252"/>
    </source>
</evidence>
<dbReference type="RefSeq" id="WP_125677604.1">
    <property type="nucleotide sequence ID" value="NZ_JBHTOI010000038.1"/>
</dbReference>
<dbReference type="Pfam" id="PF02525">
    <property type="entry name" value="Flavodoxin_2"/>
    <property type="match status" value="1"/>
</dbReference>
<accession>A0ABW4BSX2</accession>
<dbReference type="InterPro" id="IPR051545">
    <property type="entry name" value="NAD(P)H_dehydrogenase_qn"/>
</dbReference>
<reference evidence="5" key="1">
    <citation type="journal article" date="2019" name="Int. J. Syst. Evol. Microbiol.">
        <title>The Global Catalogue of Microorganisms (GCM) 10K type strain sequencing project: providing services to taxonomists for standard genome sequencing and annotation.</title>
        <authorList>
            <consortium name="The Broad Institute Genomics Platform"/>
            <consortium name="The Broad Institute Genome Sequencing Center for Infectious Disease"/>
            <person name="Wu L."/>
            <person name="Ma J."/>
        </authorList>
    </citation>
    <scope>NUCLEOTIDE SEQUENCE [LARGE SCALE GENOMIC DNA]</scope>
    <source>
        <strain evidence="5">CCM 8936</strain>
    </source>
</reference>
<name>A0ABW4BSX2_9LACO</name>
<keyword evidence="5" id="KW-1185">Reference proteome</keyword>
<dbReference type="EMBL" id="JBHTOI010000038">
    <property type="protein sequence ID" value="MFD1418302.1"/>
    <property type="molecule type" value="Genomic_DNA"/>
</dbReference>